<reference evidence="3" key="1">
    <citation type="submission" date="2012-02" db="EMBL/GenBank/DDBJ databases">
        <title>Complete genome sequence of Rickettsia australis strain Cutlack.</title>
        <authorList>
            <person name="Johnson S.L."/>
            <person name="Munk A.C."/>
            <person name="Han S."/>
            <person name="Bruce D.C."/>
            <person name="Dasch G.A."/>
        </authorList>
    </citation>
    <scope>NUCLEOTIDE SEQUENCE [LARGE SCALE GENOMIC DNA]</scope>
    <source>
        <strain evidence="3">Cutlack</strain>
    </source>
</reference>
<dbReference type="HOGENOM" id="CLU_2828422_0_0_5"/>
<organism evidence="2 3">
    <name type="scientific">Rickettsia australis (strain Cutlack)</name>
    <dbReference type="NCBI Taxonomy" id="1105110"/>
    <lineage>
        <taxon>Bacteria</taxon>
        <taxon>Pseudomonadati</taxon>
        <taxon>Pseudomonadota</taxon>
        <taxon>Alphaproteobacteria</taxon>
        <taxon>Rickettsiales</taxon>
        <taxon>Rickettsiaceae</taxon>
        <taxon>Rickettsieae</taxon>
        <taxon>Rickettsia</taxon>
        <taxon>spotted fever group</taxon>
    </lineage>
</organism>
<dbReference type="KEGG" id="rau:MC5_02935"/>
<protein>
    <submittedName>
        <fullName evidence="2">Uncharacterized protein</fullName>
    </submittedName>
</protein>
<evidence type="ECO:0000256" key="1">
    <source>
        <dbReference type="SAM" id="Phobius"/>
    </source>
</evidence>
<proteinExistence type="predicted"/>
<gene>
    <name evidence="2" type="ordered locus">MC5_02935</name>
</gene>
<keyword evidence="3" id="KW-1185">Reference proteome</keyword>
<keyword evidence="1" id="KW-1133">Transmembrane helix</keyword>
<dbReference type="Proteomes" id="UP000007589">
    <property type="component" value="Chromosome"/>
</dbReference>
<evidence type="ECO:0000313" key="2">
    <source>
        <dbReference type="EMBL" id="AFC70945.1"/>
    </source>
</evidence>
<evidence type="ECO:0000313" key="3">
    <source>
        <dbReference type="Proteomes" id="UP000007589"/>
    </source>
</evidence>
<accession>H8K6Q2</accession>
<keyword evidence="1" id="KW-0812">Transmembrane</keyword>
<keyword evidence="1" id="KW-0472">Membrane</keyword>
<dbReference type="EMBL" id="CP003338">
    <property type="protein sequence ID" value="AFC70945.1"/>
    <property type="molecule type" value="Genomic_DNA"/>
</dbReference>
<dbReference type="AlphaFoldDB" id="H8K6Q2"/>
<feature type="transmembrane region" description="Helical" evidence="1">
    <location>
        <begin position="36"/>
        <end position="54"/>
    </location>
</feature>
<name>H8K6Q2_RICAC</name>
<sequence>MYISQDMHKLIKSSLRFLLLFFLAFSGDLVPKVCILWTLSKSFISAVLYLFCLINRFKLSSAVIFP</sequence>